<evidence type="ECO:0000313" key="12">
    <source>
        <dbReference type="EMBL" id="KAK4187472.1"/>
    </source>
</evidence>
<evidence type="ECO:0000256" key="7">
    <source>
        <dbReference type="ARBA" id="ARBA00023159"/>
    </source>
</evidence>
<dbReference type="GO" id="GO:0005634">
    <property type="term" value="C:nucleus"/>
    <property type="evidence" value="ECO:0007669"/>
    <property type="project" value="UniProtKB-SubCell"/>
</dbReference>
<evidence type="ECO:0000256" key="2">
    <source>
        <dbReference type="ARBA" id="ARBA00022723"/>
    </source>
</evidence>
<feature type="compositionally biased region" description="Low complexity" evidence="10">
    <location>
        <begin position="8"/>
        <end position="20"/>
    </location>
</feature>
<evidence type="ECO:0000259" key="11">
    <source>
        <dbReference type="PROSITE" id="PS50048"/>
    </source>
</evidence>
<feature type="compositionally biased region" description="Polar residues" evidence="10">
    <location>
        <begin position="21"/>
        <end position="32"/>
    </location>
</feature>
<dbReference type="EMBL" id="MU864402">
    <property type="protein sequence ID" value="KAK4187472.1"/>
    <property type="molecule type" value="Genomic_DNA"/>
</dbReference>
<dbReference type="SMART" id="SM00066">
    <property type="entry name" value="GAL4"/>
    <property type="match status" value="1"/>
</dbReference>
<dbReference type="Pfam" id="PF04082">
    <property type="entry name" value="Fungal_trans"/>
    <property type="match status" value="1"/>
</dbReference>
<dbReference type="CDD" id="cd00067">
    <property type="entry name" value="GAL4"/>
    <property type="match status" value="1"/>
</dbReference>
<keyword evidence="2" id="KW-0479">Metal-binding</keyword>
<comment type="subcellular location">
    <subcellularLocation>
        <location evidence="1">Nucleus</location>
    </subcellularLocation>
</comment>
<keyword evidence="6" id="KW-0238">DNA-binding</keyword>
<dbReference type="InterPro" id="IPR001138">
    <property type="entry name" value="Zn2Cys6_DnaBD"/>
</dbReference>
<dbReference type="FunFam" id="4.10.240.10:FF:000005">
    <property type="entry name" value="Quinic acid utilization activator"/>
    <property type="match status" value="1"/>
</dbReference>
<dbReference type="PROSITE" id="PS50048">
    <property type="entry name" value="ZN2_CY6_FUNGAL_2"/>
    <property type="match status" value="1"/>
</dbReference>
<dbReference type="PANTHER" id="PTHR47655">
    <property type="entry name" value="QUINIC ACID UTILIZATION ACTIVATOR"/>
    <property type="match status" value="1"/>
</dbReference>
<dbReference type="PANTHER" id="PTHR47655:SF2">
    <property type="entry name" value="QUINIC ACID UTILIZATION ACTIVATOR"/>
    <property type="match status" value="1"/>
</dbReference>
<evidence type="ECO:0000256" key="8">
    <source>
        <dbReference type="ARBA" id="ARBA00023163"/>
    </source>
</evidence>
<evidence type="ECO:0000256" key="1">
    <source>
        <dbReference type="ARBA" id="ARBA00004123"/>
    </source>
</evidence>
<dbReference type="GO" id="GO:0045944">
    <property type="term" value="P:positive regulation of transcription by RNA polymerase II"/>
    <property type="evidence" value="ECO:0007669"/>
    <property type="project" value="TreeGrafter"/>
</dbReference>
<feature type="region of interest" description="Disordered" evidence="10">
    <location>
        <begin position="708"/>
        <end position="751"/>
    </location>
</feature>
<protein>
    <submittedName>
        <fullName evidence="12">Fungal-specific transcription factor domain-containing protein</fullName>
    </submittedName>
</protein>
<dbReference type="InterPro" id="IPR007219">
    <property type="entry name" value="XnlR_reg_dom"/>
</dbReference>
<feature type="compositionally biased region" description="Polar residues" evidence="10">
    <location>
        <begin position="205"/>
        <end position="215"/>
    </location>
</feature>
<dbReference type="GO" id="GO:0008270">
    <property type="term" value="F:zinc ion binding"/>
    <property type="evidence" value="ECO:0007669"/>
    <property type="project" value="InterPro"/>
</dbReference>
<keyword evidence="7" id="KW-0010">Activator</keyword>
<keyword evidence="9" id="KW-0539">Nucleus</keyword>
<dbReference type="CDD" id="cd12148">
    <property type="entry name" value="fungal_TF_MHR"/>
    <property type="match status" value="1"/>
</dbReference>
<gene>
    <name evidence="12" type="ORF">QBC35DRAFT_532506</name>
</gene>
<feature type="compositionally biased region" description="Basic and acidic residues" evidence="10">
    <location>
        <begin position="168"/>
        <end position="186"/>
    </location>
</feature>
<feature type="domain" description="Zn(2)-C6 fungal-type" evidence="11">
    <location>
        <begin position="52"/>
        <end position="82"/>
    </location>
</feature>
<reference evidence="12" key="2">
    <citation type="submission" date="2023-05" db="EMBL/GenBank/DDBJ databases">
        <authorList>
            <consortium name="Lawrence Berkeley National Laboratory"/>
            <person name="Steindorff A."/>
            <person name="Hensen N."/>
            <person name="Bonometti L."/>
            <person name="Westerberg I."/>
            <person name="Brannstrom I.O."/>
            <person name="Guillou S."/>
            <person name="Cros-Aarteil S."/>
            <person name="Calhoun S."/>
            <person name="Haridas S."/>
            <person name="Kuo A."/>
            <person name="Mondo S."/>
            <person name="Pangilinan J."/>
            <person name="Riley R."/>
            <person name="Labutti K."/>
            <person name="Andreopoulos B."/>
            <person name="Lipzen A."/>
            <person name="Chen C."/>
            <person name="Yanf M."/>
            <person name="Daum C."/>
            <person name="Ng V."/>
            <person name="Clum A."/>
            <person name="Ohm R."/>
            <person name="Martin F."/>
            <person name="Silar P."/>
            <person name="Natvig D."/>
            <person name="Lalanne C."/>
            <person name="Gautier V."/>
            <person name="Ament-Velasquez S.L."/>
            <person name="Kruys A."/>
            <person name="Hutchinson M.I."/>
            <person name="Powell A.J."/>
            <person name="Barry K."/>
            <person name="Miller A.N."/>
            <person name="Grigoriev I.V."/>
            <person name="Debuchy R."/>
            <person name="Gladieux P."/>
            <person name="Thoren M.H."/>
            <person name="Johannesson H."/>
        </authorList>
    </citation>
    <scope>NUCLEOTIDE SEQUENCE</scope>
    <source>
        <strain evidence="12">PSN309</strain>
    </source>
</reference>
<keyword evidence="4" id="KW-0672">Quinate metabolism</keyword>
<sequence>MPPKRKSTAVTTDASDTANTGTSNDGTQSNTLPAAELKSAPVSAKRQRVSRACDQCRAAREKCDGVQPQCLPCVTQNRPCTYEVNPKKRGVQTGYIRTLELALGWVFDHVPDSESILSAALNQRGSRAVITGKDTDGADRLHKRWRDSRVHKGIDHALTGGSALPLSPDEHSPSAHVMVKENEPVRRGPKPTSTEPDRAVASPELPTSRSASVSVTPGDGLPTTEPSREMPPSYAYESPLPSSPLTRRLPVNYWRLLDIYFSYTHSWLPILEKQEIFQASYLYSEDGLVLTLADSSSAVHAELWSALALASFQDAASSKSQLNETPSSSHSPGDIYQVARGLIPSEEGPFQIHHARALLLLSLINLGQGNPASASLLIGFAIRVALTFTSPPSTSTTYNKESQRTHSVLAGCFMLETILAVRHNRLPHLRAEDLSGLPSISEDGLDQWEPWTPCEGFGDNHGGPRSSRSPAFSFSTFNQLYSMLSVVAGEGVAGRRGPSSRSQATSFITRLQQAVSRKLPFGALFAATSSITSPVPTAYILRIMYLWVSILANQQAESLVSLLGETLKQFRAQFGLCSLPPFIPICLAALLNNDGQSSLGASQQQQLKELVSDYSSIWGDGYRVSMTPIPVANATPSSIHSDVLGSAHSSQYTHPADNIVSISGLAGAPFYSSSPIPSQQLQAHHLQPNMLNSPYDSFPGYAQQQHRYFAHSSGQSLPPDPGYGRSNMGPAHQGPHTMPPPPTQPGFGGMTDYDALLDDLTGPMEGSDQIDVDPNFMTNLGFAPGCDMSEIFTRDFGGG</sequence>
<feature type="region of interest" description="Disordered" evidence="10">
    <location>
        <begin position="158"/>
        <end position="240"/>
    </location>
</feature>
<dbReference type="InterPro" id="IPR036864">
    <property type="entry name" value="Zn2-C6_fun-type_DNA-bd_sf"/>
</dbReference>
<dbReference type="Proteomes" id="UP001302126">
    <property type="component" value="Unassembled WGS sequence"/>
</dbReference>
<dbReference type="GO" id="GO:0003677">
    <property type="term" value="F:DNA binding"/>
    <property type="evidence" value="ECO:0007669"/>
    <property type="project" value="UniProtKB-KW"/>
</dbReference>
<dbReference type="Pfam" id="PF00172">
    <property type="entry name" value="Zn_clus"/>
    <property type="match status" value="1"/>
</dbReference>
<keyword evidence="3" id="KW-0862">Zinc</keyword>
<proteinExistence type="predicted"/>
<feature type="region of interest" description="Disordered" evidence="10">
    <location>
        <begin position="1"/>
        <end position="44"/>
    </location>
</feature>
<accession>A0AAN6WVY5</accession>
<evidence type="ECO:0000256" key="3">
    <source>
        <dbReference type="ARBA" id="ARBA00022833"/>
    </source>
</evidence>
<dbReference type="AlphaFoldDB" id="A0AAN6WVY5"/>
<organism evidence="12 13">
    <name type="scientific">Podospora australis</name>
    <dbReference type="NCBI Taxonomy" id="1536484"/>
    <lineage>
        <taxon>Eukaryota</taxon>
        <taxon>Fungi</taxon>
        <taxon>Dikarya</taxon>
        <taxon>Ascomycota</taxon>
        <taxon>Pezizomycotina</taxon>
        <taxon>Sordariomycetes</taxon>
        <taxon>Sordariomycetidae</taxon>
        <taxon>Sordariales</taxon>
        <taxon>Podosporaceae</taxon>
        <taxon>Podospora</taxon>
    </lineage>
</organism>
<evidence type="ECO:0000256" key="10">
    <source>
        <dbReference type="SAM" id="MobiDB-lite"/>
    </source>
</evidence>
<evidence type="ECO:0000256" key="6">
    <source>
        <dbReference type="ARBA" id="ARBA00023125"/>
    </source>
</evidence>
<evidence type="ECO:0000313" key="13">
    <source>
        <dbReference type="Proteomes" id="UP001302126"/>
    </source>
</evidence>
<reference evidence="12" key="1">
    <citation type="journal article" date="2023" name="Mol. Phylogenet. Evol.">
        <title>Genome-scale phylogeny and comparative genomics of the fungal order Sordariales.</title>
        <authorList>
            <person name="Hensen N."/>
            <person name="Bonometti L."/>
            <person name="Westerberg I."/>
            <person name="Brannstrom I.O."/>
            <person name="Guillou S."/>
            <person name="Cros-Aarteil S."/>
            <person name="Calhoun S."/>
            <person name="Haridas S."/>
            <person name="Kuo A."/>
            <person name="Mondo S."/>
            <person name="Pangilinan J."/>
            <person name="Riley R."/>
            <person name="LaButti K."/>
            <person name="Andreopoulos B."/>
            <person name="Lipzen A."/>
            <person name="Chen C."/>
            <person name="Yan M."/>
            <person name="Daum C."/>
            <person name="Ng V."/>
            <person name="Clum A."/>
            <person name="Steindorff A."/>
            <person name="Ohm R.A."/>
            <person name="Martin F."/>
            <person name="Silar P."/>
            <person name="Natvig D.O."/>
            <person name="Lalanne C."/>
            <person name="Gautier V."/>
            <person name="Ament-Velasquez S.L."/>
            <person name="Kruys A."/>
            <person name="Hutchinson M.I."/>
            <person name="Powell A.J."/>
            <person name="Barry K."/>
            <person name="Miller A.N."/>
            <person name="Grigoriev I.V."/>
            <person name="Debuchy R."/>
            <person name="Gladieux P."/>
            <person name="Hiltunen Thoren M."/>
            <person name="Johannesson H."/>
        </authorList>
    </citation>
    <scope>NUCLEOTIDE SEQUENCE</scope>
    <source>
        <strain evidence="12">PSN309</strain>
    </source>
</reference>
<dbReference type="SUPFAM" id="SSF57701">
    <property type="entry name" value="Zn2/Cys6 DNA-binding domain"/>
    <property type="match status" value="1"/>
</dbReference>
<keyword evidence="13" id="KW-1185">Reference proteome</keyword>
<keyword evidence="5" id="KW-0805">Transcription regulation</keyword>
<evidence type="ECO:0000256" key="9">
    <source>
        <dbReference type="ARBA" id="ARBA00023242"/>
    </source>
</evidence>
<evidence type="ECO:0000256" key="4">
    <source>
        <dbReference type="ARBA" id="ARBA00022911"/>
    </source>
</evidence>
<dbReference type="InterPro" id="IPR052783">
    <property type="entry name" value="Metabolic/Drug-Res_Regulator"/>
</dbReference>
<evidence type="ECO:0000256" key="5">
    <source>
        <dbReference type="ARBA" id="ARBA00023015"/>
    </source>
</evidence>
<dbReference type="GO" id="GO:0000981">
    <property type="term" value="F:DNA-binding transcription factor activity, RNA polymerase II-specific"/>
    <property type="evidence" value="ECO:0007669"/>
    <property type="project" value="InterPro"/>
</dbReference>
<dbReference type="GO" id="GO:0006351">
    <property type="term" value="P:DNA-templated transcription"/>
    <property type="evidence" value="ECO:0007669"/>
    <property type="project" value="InterPro"/>
</dbReference>
<dbReference type="PROSITE" id="PS00463">
    <property type="entry name" value="ZN2_CY6_FUNGAL_1"/>
    <property type="match status" value="1"/>
</dbReference>
<name>A0AAN6WVY5_9PEZI</name>
<comment type="caution">
    <text evidence="12">The sequence shown here is derived from an EMBL/GenBank/DDBJ whole genome shotgun (WGS) entry which is preliminary data.</text>
</comment>
<keyword evidence="8" id="KW-0804">Transcription</keyword>
<dbReference type="Gene3D" id="4.10.240.10">
    <property type="entry name" value="Zn(2)-C6 fungal-type DNA-binding domain"/>
    <property type="match status" value="1"/>
</dbReference>